<keyword evidence="3" id="KW-0238">DNA-binding</keyword>
<proteinExistence type="inferred from homology"/>
<dbReference type="CDD" id="cd08422">
    <property type="entry name" value="PBP2_CrgA_like"/>
    <property type="match status" value="1"/>
</dbReference>
<sequence length="310" mass="34373">MPKLPDFEAWAIFARVAYLGSFSRAAEELGLSKATVSKAVTRLESNLATPLFHRTSRRLSLTESGRAALERAERILSEGEAVESELRAQSATPRGRVRMAAPMSFGIAHLATALPDFFAAYPEVSIELNLSDQQTDLVSENFDLALRIATLVDSSLIARRLCEVRILLVAAPSYFREHGRPKHPKDLAAHRGLFYTYGRSQDAWRFFHKQQGEYAVRIESPLRANNADVLTPSLLAGLGLALQPEFLVWRELQSGALEAAMPDWTVPSIALHLVTPPSFIRPARVEVLLDFLAKRFATGTAPWAAPRSRK</sequence>
<organism evidence="6 7">
    <name type="scientific">Hypericibacter terrae</name>
    <dbReference type="NCBI Taxonomy" id="2602015"/>
    <lineage>
        <taxon>Bacteria</taxon>
        <taxon>Pseudomonadati</taxon>
        <taxon>Pseudomonadota</taxon>
        <taxon>Alphaproteobacteria</taxon>
        <taxon>Rhodospirillales</taxon>
        <taxon>Dongiaceae</taxon>
        <taxon>Hypericibacter</taxon>
    </lineage>
</organism>
<evidence type="ECO:0000313" key="6">
    <source>
        <dbReference type="EMBL" id="QEX15269.1"/>
    </source>
</evidence>
<dbReference type="SUPFAM" id="SSF46785">
    <property type="entry name" value="Winged helix' DNA-binding domain"/>
    <property type="match status" value="1"/>
</dbReference>
<evidence type="ECO:0000256" key="1">
    <source>
        <dbReference type="ARBA" id="ARBA00009437"/>
    </source>
</evidence>
<dbReference type="RefSeq" id="WP_151175739.1">
    <property type="nucleotide sequence ID" value="NZ_CP042906.1"/>
</dbReference>
<dbReference type="Proteomes" id="UP000326202">
    <property type="component" value="Chromosome"/>
</dbReference>
<dbReference type="InterPro" id="IPR036390">
    <property type="entry name" value="WH_DNA-bd_sf"/>
</dbReference>
<dbReference type="OrthoDB" id="9812435at2"/>
<dbReference type="EMBL" id="CP042906">
    <property type="protein sequence ID" value="QEX15269.1"/>
    <property type="molecule type" value="Genomic_DNA"/>
</dbReference>
<dbReference type="AlphaFoldDB" id="A0A5J6MD21"/>
<comment type="similarity">
    <text evidence="1">Belongs to the LysR transcriptional regulatory family.</text>
</comment>
<gene>
    <name evidence="6" type="ORF">FRZ44_05520</name>
</gene>
<dbReference type="Gene3D" id="3.40.190.290">
    <property type="match status" value="1"/>
</dbReference>
<dbReference type="Gene3D" id="1.10.10.10">
    <property type="entry name" value="Winged helix-like DNA-binding domain superfamily/Winged helix DNA-binding domain"/>
    <property type="match status" value="1"/>
</dbReference>
<dbReference type="InterPro" id="IPR058163">
    <property type="entry name" value="LysR-type_TF_proteobact-type"/>
</dbReference>
<dbReference type="SUPFAM" id="SSF53850">
    <property type="entry name" value="Periplasmic binding protein-like II"/>
    <property type="match status" value="1"/>
</dbReference>
<dbReference type="GO" id="GO:0006351">
    <property type="term" value="P:DNA-templated transcription"/>
    <property type="evidence" value="ECO:0007669"/>
    <property type="project" value="TreeGrafter"/>
</dbReference>
<dbReference type="PANTHER" id="PTHR30537">
    <property type="entry name" value="HTH-TYPE TRANSCRIPTIONAL REGULATOR"/>
    <property type="match status" value="1"/>
</dbReference>
<dbReference type="PROSITE" id="PS50931">
    <property type="entry name" value="HTH_LYSR"/>
    <property type="match status" value="1"/>
</dbReference>
<dbReference type="InterPro" id="IPR000847">
    <property type="entry name" value="LysR_HTH_N"/>
</dbReference>
<dbReference type="InterPro" id="IPR036388">
    <property type="entry name" value="WH-like_DNA-bd_sf"/>
</dbReference>
<reference evidence="6 7" key="1">
    <citation type="submission" date="2019-08" db="EMBL/GenBank/DDBJ databases">
        <title>Hyperibacter terrae gen. nov., sp. nov. and Hyperibacter viscosus sp. nov., two new members in the family Rhodospirillaceae isolated from the rhizosphere of Hypericum perforatum.</title>
        <authorList>
            <person name="Noviana Z."/>
        </authorList>
    </citation>
    <scope>NUCLEOTIDE SEQUENCE [LARGE SCALE GENOMIC DNA]</scope>
    <source>
        <strain evidence="6 7">R5913</strain>
    </source>
</reference>
<dbReference type="PRINTS" id="PR00039">
    <property type="entry name" value="HTHLYSR"/>
</dbReference>
<evidence type="ECO:0000313" key="7">
    <source>
        <dbReference type="Proteomes" id="UP000326202"/>
    </source>
</evidence>
<accession>A0A5J6MD21</accession>
<dbReference type="GO" id="GO:0003700">
    <property type="term" value="F:DNA-binding transcription factor activity"/>
    <property type="evidence" value="ECO:0007669"/>
    <property type="project" value="InterPro"/>
</dbReference>
<protein>
    <submittedName>
        <fullName evidence="6">LysR family transcriptional regulator</fullName>
    </submittedName>
</protein>
<dbReference type="GO" id="GO:0043565">
    <property type="term" value="F:sequence-specific DNA binding"/>
    <property type="evidence" value="ECO:0007669"/>
    <property type="project" value="TreeGrafter"/>
</dbReference>
<dbReference type="FunFam" id="1.10.10.10:FF:000001">
    <property type="entry name" value="LysR family transcriptional regulator"/>
    <property type="match status" value="1"/>
</dbReference>
<evidence type="ECO:0000256" key="4">
    <source>
        <dbReference type="ARBA" id="ARBA00023163"/>
    </source>
</evidence>
<evidence type="ECO:0000256" key="3">
    <source>
        <dbReference type="ARBA" id="ARBA00023125"/>
    </source>
</evidence>
<keyword evidence="7" id="KW-1185">Reference proteome</keyword>
<keyword evidence="4" id="KW-0804">Transcription</keyword>
<dbReference type="InterPro" id="IPR005119">
    <property type="entry name" value="LysR_subst-bd"/>
</dbReference>
<dbReference type="PANTHER" id="PTHR30537:SF5">
    <property type="entry name" value="HTH-TYPE TRANSCRIPTIONAL ACTIVATOR TTDR-RELATED"/>
    <property type="match status" value="1"/>
</dbReference>
<keyword evidence="2" id="KW-0805">Transcription regulation</keyword>
<evidence type="ECO:0000256" key="2">
    <source>
        <dbReference type="ARBA" id="ARBA00023015"/>
    </source>
</evidence>
<dbReference type="Pfam" id="PF00126">
    <property type="entry name" value="HTH_1"/>
    <property type="match status" value="1"/>
</dbReference>
<dbReference type="Pfam" id="PF03466">
    <property type="entry name" value="LysR_substrate"/>
    <property type="match status" value="1"/>
</dbReference>
<dbReference type="KEGG" id="htq:FRZ44_05520"/>
<feature type="domain" description="HTH lysR-type" evidence="5">
    <location>
        <begin position="5"/>
        <end position="62"/>
    </location>
</feature>
<evidence type="ECO:0000259" key="5">
    <source>
        <dbReference type="PROSITE" id="PS50931"/>
    </source>
</evidence>
<name>A0A5J6MD21_9PROT</name>